<gene>
    <name evidence="1" type="ORF">FHS87_001412</name>
</gene>
<dbReference type="PANTHER" id="PTHR43857:SF1">
    <property type="entry name" value="YJGH FAMILY PROTEIN"/>
    <property type="match status" value="1"/>
</dbReference>
<dbReference type="PANTHER" id="PTHR43857">
    <property type="entry name" value="BLR7761 PROTEIN"/>
    <property type="match status" value="1"/>
</dbReference>
<keyword evidence="2" id="KW-1185">Reference proteome</keyword>
<dbReference type="SUPFAM" id="SSF55298">
    <property type="entry name" value="YjgF-like"/>
    <property type="match status" value="1"/>
</dbReference>
<comment type="caution">
    <text evidence="1">The sequence shown here is derived from an EMBL/GenBank/DDBJ whole genome shotgun (WGS) entry which is preliminary data.</text>
</comment>
<dbReference type="AlphaFoldDB" id="A0A840YHF4"/>
<reference evidence="1 2" key="1">
    <citation type="submission" date="2020-08" db="EMBL/GenBank/DDBJ databases">
        <title>Genomic Encyclopedia of Type Strains, Phase IV (KMG-IV): sequencing the most valuable type-strain genomes for metagenomic binning, comparative biology and taxonomic classification.</title>
        <authorList>
            <person name="Goeker M."/>
        </authorList>
    </citation>
    <scope>NUCLEOTIDE SEQUENCE [LARGE SCALE GENOMIC DNA]</scope>
    <source>
        <strain evidence="1 2">DSM 25622</strain>
    </source>
</reference>
<proteinExistence type="predicted"/>
<dbReference type="InterPro" id="IPR006175">
    <property type="entry name" value="YjgF/YER057c/UK114"/>
</dbReference>
<protein>
    <submittedName>
        <fullName evidence="1">Enamine deaminase RidA (YjgF/YER057c/UK114 family)</fullName>
    </submittedName>
</protein>
<accession>A0A840YHF4</accession>
<organism evidence="1 2">
    <name type="scientific">Muricoccus pecuniae</name>
    <dbReference type="NCBI Taxonomy" id="693023"/>
    <lineage>
        <taxon>Bacteria</taxon>
        <taxon>Pseudomonadati</taxon>
        <taxon>Pseudomonadota</taxon>
        <taxon>Alphaproteobacteria</taxon>
        <taxon>Acetobacterales</taxon>
        <taxon>Roseomonadaceae</taxon>
        <taxon>Muricoccus</taxon>
    </lineage>
</organism>
<sequence length="133" mass="14144">MSSGLEILQPPGWPAPRGYANGVAGRGRVVLVGGQIGWDESGRFAEGFVAQAERALRNILAVLAEAGGGPEHIGRLTWYVVDMAEYRASLPELGRAYRSVMGRNFPAMALLGISALAEPEARLEIEATAILPD</sequence>
<dbReference type="InterPro" id="IPR035959">
    <property type="entry name" value="RutC-like_sf"/>
</dbReference>
<evidence type="ECO:0000313" key="1">
    <source>
        <dbReference type="EMBL" id="MBB5693383.1"/>
    </source>
</evidence>
<name>A0A840YHF4_9PROT</name>
<dbReference type="EMBL" id="JACIJD010000005">
    <property type="protein sequence ID" value="MBB5693383.1"/>
    <property type="molecule type" value="Genomic_DNA"/>
</dbReference>
<dbReference type="Pfam" id="PF01042">
    <property type="entry name" value="Ribonuc_L-PSP"/>
    <property type="match status" value="1"/>
</dbReference>
<dbReference type="Proteomes" id="UP000580654">
    <property type="component" value="Unassembled WGS sequence"/>
</dbReference>
<evidence type="ECO:0000313" key="2">
    <source>
        <dbReference type="Proteomes" id="UP000580654"/>
    </source>
</evidence>
<dbReference type="Gene3D" id="3.30.1330.40">
    <property type="entry name" value="RutC-like"/>
    <property type="match status" value="1"/>
</dbReference>
<dbReference type="RefSeq" id="WP_184515446.1">
    <property type="nucleotide sequence ID" value="NZ_JACIJD010000005.1"/>
</dbReference>
<dbReference type="CDD" id="cd00448">
    <property type="entry name" value="YjgF_YER057c_UK114_family"/>
    <property type="match status" value="1"/>
</dbReference>